<accession>A0A6F8ZGA7</accession>
<dbReference type="EMBL" id="LR778114">
    <property type="protein sequence ID" value="CAB1128737.1"/>
    <property type="molecule type" value="Genomic_DNA"/>
</dbReference>
<name>A0A6F8ZGA7_9FIRM</name>
<dbReference type="PANTHER" id="PTHR47260:SF1">
    <property type="entry name" value="UPF0644 PROTEIN PB2B4.06"/>
    <property type="match status" value="1"/>
</dbReference>
<dbReference type="SUPFAM" id="SSF54637">
    <property type="entry name" value="Thioesterase/thiol ester dehydrase-isomerase"/>
    <property type="match status" value="1"/>
</dbReference>
<keyword evidence="3" id="KW-1185">Reference proteome</keyword>
<evidence type="ECO:0000313" key="2">
    <source>
        <dbReference type="EMBL" id="CAB1128737.1"/>
    </source>
</evidence>
<dbReference type="InterPro" id="IPR052061">
    <property type="entry name" value="PTE-AB_protein"/>
</dbReference>
<gene>
    <name evidence="2" type="ORF">R50_1231</name>
</gene>
<dbReference type="PANTHER" id="PTHR47260">
    <property type="entry name" value="UPF0644 PROTEIN PB2B4.06"/>
    <property type="match status" value="1"/>
</dbReference>
<dbReference type="Gene3D" id="3.10.129.10">
    <property type="entry name" value="Hotdog Thioesterase"/>
    <property type="match status" value="1"/>
</dbReference>
<proteinExistence type="predicted"/>
<reference evidence="2 3" key="1">
    <citation type="submission" date="2020-02" db="EMBL/GenBank/DDBJ databases">
        <authorList>
            <person name="Hogendoorn C."/>
        </authorList>
    </citation>
    <scope>NUCLEOTIDE SEQUENCE [LARGE SCALE GENOMIC DNA]</scope>
    <source>
        <strain evidence="2">R501</strain>
    </source>
</reference>
<dbReference type="AlphaFoldDB" id="A0A6F8ZGA7"/>
<feature type="domain" description="Thioesterase" evidence="1">
    <location>
        <begin position="49"/>
        <end position="116"/>
    </location>
</feature>
<dbReference type="InterPro" id="IPR006683">
    <property type="entry name" value="Thioestr_dom"/>
</dbReference>
<dbReference type="CDD" id="cd03443">
    <property type="entry name" value="PaaI_thioesterase"/>
    <property type="match status" value="1"/>
</dbReference>
<sequence length="154" mass="16399">MADTPARDNPCLICGPRTAVGLHVRFRPGPGPDEVQADTTVDARFSGFQGVVHGGIVAGLLDDAMWYTAFFRDRRITMTAALEVRYRAPVPVGRPLVVRGRLEQLRGRLAVASAQVALASAPEEPLATAQGRFLTVKDPGALVAPGWDPGADRA</sequence>
<dbReference type="Proteomes" id="UP000503399">
    <property type="component" value="Chromosome"/>
</dbReference>
<protein>
    <submittedName>
        <fullName evidence="2">PaaI family thioesterase</fullName>
    </submittedName>
</protein>
<organism evidence="2 3">
    <name type="scientific">Candidatus Hydrogenisulfobacillus filiaventi</name>
    <dbReference type="NCBI Taxonomy" id="2707344"/>
    <lineage>
        <taxon>Bacteria</taxon>
        <taxon>Bacillati</taxon>
        <taxon>Bacillota</taxon>
        <taxon>Clostridia</taxon>
        <taxon>Eubacteriales</taxon>
        <taxon>Clostridiales Family XVII. Incertae Sedis</taxon>
        <taxon>Candidatus Hydrogenisulfobacillus</taxon>
    </lineage>
</organism>
<dbReference type="KEGG" id="hfv:R50_1231"/>
<evidence type="ECO:0000313" key="3">
    <source>
        <dbReference type="Proteomes" id="UP000503399"/>
    </source>
</evidence>
<dbReference type="Pfam" id="PF03061">
    <property type="entry name" value="4HBT"/>
    <property type="match status" value="1"/>
</dbReference>
<dbReference type="InterPro" id="IPR029069">
    <property type="entry name" value="HotDog_dom_sf"/>
</dbReference>
<evidence type="ECO:0000259" key="1">
    <source>
        <dbReference type="Pfam" id="PF03061"/>
    </source>
</evidence>